<dbReference type="EMBL" id="BGPR01009514">
    <property type="protein sequence ID" value="GBN40509.1"/>
    <property type="molecule type" value="Genomic_DNA"/>
</dbReference>
<dbReference type="Proteomes" id="UP000499080">
    <property type="component" value="Unassembled WGS sequence"/>
</dbReference>
<evidence type="ECO:0000256" key="1">
    <source>
        <dbReference type="SAM" id="MobiDB-lite"/>
    </source>
</evidence>
<evidence type="ECO:0000313" key="3">
    <source>
        <dbReference type="Proteomes" id="UP000499080"/>
    </source>
</evidence>
<sequence>MPQASQESLLKQYYLKGKPVPKAHFAVDTKENKMNEEAPAGTKRRRHDKAGSPWESSIFNLFYPGRQLSRPRPYIYQERLVSKPRLETLFKTREKINISSLKQKP</sequence>
<protein>
    <submittedName>
        <fullName evidence="2">Uncharacterized protein</fullName>
    </submittedName>
</protein>
<name>A0A4Y2NPF2_ARAVE</name>
<organism evidence="2 3">
    <name type="scientific">Araneus ventricosus</name>
    <name type="common">Orbweaver spider</name>
    <name type="synonym">Epeira ventricosa</name>
    <dbReference type="NCBI Taxonomy" id="182803"/>
    <lineage>
        <taxon>Eukaryota</taxon>
        <taxon>Metazoa</taxon>
        <taxon>Ecdysozoa</taxon>
        <taxon>Arthropoda</taxon>
        <taxon>Chelicerata</taxon>
        <taxon>Arachnida</taxon>
        <taxon>Araneae</taxon>
        <taxon>Araneomorphae</taxon>
        <taxon>Entelegynae</taxon>
        <taxon>Araneoidea</taxon>
        <taxon>Araneidae</taxon>
        <taxon>Araneus</taxon>
    </lineage>
</organism>
<keyword evidence="3" id="KW-1185">Reference proteome</keyword>
<accession>A0A4Y2NPF2</accession>
<dbReference type="AlphaFoldDB" id="A0A4Y2NPF2"/>
<comment type="caution">
    <text evidence="2">The sequence shown here is derived from an EMBL/GenBank/DDBJ whole genome shotgun (WGS) entry which is preliminary data.</text>
</comment>
<feature type="region of interest" description="Disordered" evidence="1">
    <location>
        <begin position="24"/>
        <end position="51"/>
    </location>
</feature>
<feature type="compositionally biased region" description="Basic and acidic residues" evidence="1">
    <location>
        <begin position="25"/>
        <end position="36"/>
    </location>
</feature>
<gene>
    <name evidence="2" type="ORF">AVEN_275213_1</name>
</gene>
<evidence type="ECO:0000313" key="2">
    <source>
        <dbReference type="EMBL" id="GBN40509.1"/>
    </source>
</evidence>
<proteinExistence type="predicted"/>
<reference evidence="2 3" key="1">
    <citation type="journal article" date="2019" name="Sci. Rep.">
        <title>Orb-weaving spider Araneus ventricosus genome elucidates the spidroin gene catalogue.</title>
        <authorList>
            <person name="Kono N."/>
            <person name="Nakamura H."/>
            <person name="Ohtoshi R."/>
            <person name="Moran D.A.P."/>
            <person name="Shinohara A."/>
            <person name="Yoshida Y."/>
            <person name="Fujiwara M."/>
            <person name="Mori M."/>
            <person name="Tomita M."/>
            <person name="Arakawa K."/>
        </authorList>
    </citation>
    <scope>NUCLEOTIDE SEQUENCE [LARGE SCALE GENOMIC DNA]</scope>
</reference>